<feature type="domain" description="Cytochrome b5 heme-binding" evidence="7">
    <location>
        <begin position="254"/>
        <end position="332"/>
    </location>
</feature>
<dbReference type="PROSITE" id="PS00191">
    <property type="entry name" value="CYTOCHROME_B5_1"/>
    <property type="match status" value="1"/>
</dbReference>
<dbReference type="OrthoDB" id="432299at2759"/>
<dbReference type="Pfam" id="PF00173">
    <property type="entry name" value="Cyt-b5"/>
    <property type="match status" value="1"/>
</dbReference>
<keyword evidence="2 4" id="KW-0479">Metal-binding</keyword>
<keyword evidence="6" id="KW-0732">Signal</keyword>
<dbReference type="GO" id="GO:0004128">
    <property type="term" value="F:cytochrome-b5 reductase activity, acting on NAD(P)H"/>
    <property type="evidence" value="ECO:0007669"/>
    <property type="project" value="TreeGrafter"/>
</dbReference>
<dbReference type="InterPro" id="IPR036400">
    <property type="entry name" value="Cyt_B5-like_heme/steroid_sf"/>
</dbReference>
<dbReference type="GO" id="GO:0046872">
    <property type="term" value="F:metal ion binding"/>
    <property type="evidence" value="ECO:0007669"/>
    <property type="project" value="UniProtKB-UniRule"/>
</dbReference>
<feature type="signal peptide" evidence="6">
    <location>
        <begin position="1"/>
        <end position="18"/>
    </location>
</feature>
<dbReference type="PANTHER" id="PTHR46237">
    <property type="entry name" value="CYTOCHROME B5 REDUCTASE 4 FAMILY MEMBER"/>
    <property type="match status" value="1"/>
</dbReference>
<gene>
    <name evidence="8" type="ORF">K469DRAFT_716785</name>
</gene>
<sequence length="348" mass="37445">MFVGVSLLAISLSILIYHHPPSTWKAWLFNAAGTVPGTTSENISRYASVEQPTPAEKTTEAEPQIQPDPETVDLSRSSLSPQTTPKATPADTQNGTAIPTFSLEAHESSEDEEEDLPPPSFPALNSAQRTSTQPNLMAPPPKPTLVVPPLPKPTSAPSQLMPPPPRIVPSNLRPLPTPSQSMHIPTTGSLPNRGPVPNRGPPISNRALAPQATAGLTVKTPNARGKVLLSPGHSPLDWANLQRSCKNLSGVSYLIRVTPSQLKQNNGRKGKPAWSSYQGRVYNITPYLPFHPGGEGELRRAAGKDGGKLFMEVHPWVNWENMLGECLVGIMVSEEGEQMGKGTLEDMD</sequence>
<dbReference type="FunFam" id="3.10.120.10:FF:000001">
    <property type="entry name" value="Cytochrome b5 reductase 4"/>
    <property type="match status" value="1"/>
</dbReference>
<proteinExistence type="inferred from homology"/>
<organism evidence="8 9">
    <name type="scientific">Zopfia rhizophila CBS 207.26</name>
    <dbReference type="NCBI Taxonomy" id="1314779"/>
    <lineage>
        <taxon>Eukaryota</taxon>
        <taxon>Fungi</taxon>
        <taxon>Dikarya</taxon>
        <taxon>Ascomycota</taxon>
        <taxon>Pezizomycotina</taxon>
        <taxon>Dothideomycetes</taxon>
        <taxon>Dothideomycetes incertae sedis</taxon>
        <taxon>Zopfiaceae</taxon>
        <taxon>Zopfia</taxon>
    </lineage>
</organism>
<evidence type="ECO:0000256" key="4">
    <source>
        <dbReference type="RuleBase" id="RU362121"/>
    </source>
</evidence>
<evidence type="ECO:0000256" key="6">
    <source>
        <dbReference type="SAM" id="SignalP"/>
    </source>
</evidence>
<evidence type="ECO:0000256" key="2">
    <source>
        <dbReference type="ARBA" id="ARBA00022723"/>
    </source>
</evidence>
<evidence type="ECO:0000313" key="9">
    <source>
        <dbReference type="Proteomes" id="UP000800200"/>
    </source>
</evidence>
<dbReference type="InterPro" id="IPR018506">
    <property type="entry name" value="Cyt_B5_heme-BS"/>
</dbReference>
<dbReference type="InterPro" id="IPR051872">
    <property type="entry name" value="Cytochrome_b5/Flavoprotein_Rdt"/>
</dbReference>
<dbReference type="SMART" id="SM01117">
    <property type="entry name" value="Cyt-b5"/>
    <property type="match status" value="1"/>
</dbReference>
<dbReference type="InterPro" id="IPR001199">
    <property type="entry name" value="Cyt_B5-like_heme/steroid-bd"/>
</dbReference>
<keyword evidence="3 4" id="KW-0408">Iron</keyword>
<name>A0A6A6EL00_9PEZI</name>
<dbReference type="GO" id="GO:0005737">
    <property type="term" value="C:cytoplasm"/>
    <property type="evidence" value="ECO:0007669"/>
    <property type="project" value="TreeGrafter"/>
</dbReference>
<dbReference type="PROSITE" id="PS50255">
    <property type="entry name" value="CYTOCHROME_B5_2"/>
    <property type="match status" value="1"/>
</dbReference>
<accession>A0A6A6EL00</accession>
<dbReference type="EMBL" id="ML994615">
    <property type="protein sequence ID" value="KAF2192274.1"/>
    <property type="molecule type" value="Genomic_DNA"/>
</dbReference>
<reference evidence="8" key="1">
    <citation type="journal article" date="2020" name="Stud. Mycol.">
        <title>101 Dothideomycetes genomes: a test case for predicting lifestyles and emergence of pathogens.</title>
        <authorList>
            <person name="Haridas S."/>
            <person name="Albert R."/>
            <person name="Binder M."/>
            <person name="Bloem J."/>
            <person name="Labutti K."/>
            <person name="Salamov A."/>
            <person name="Andreopoulos B."/>
            <person name="Baker S."/>
            <person name="Barry K."/>
            <person name="Bills G."/>
            <person name="Bluhm B."/>
            <person name="Cannon C."/>
            <person name="Castanera R."/>
            <person name="Culley D."/>
            <person name="Daum C."/>
            <person name="Ezra D."/>
            <person name="Gonzalez J."/>
            <person name="Henrissat B."/>
            <person name="Kuo A."/>
            <person name="Liang C."/>
            <person name="Lipzen A."/>
            <person name="Lutzoni F."/>
            <person name="Magnuson J."/>
            <person name="Mondo S."/>
            <person name="Nolan M."/>
            <person name="Ohm R."/>
            <person name="Pangilinan J."/>
            <person name="Park H.-J."/>
            <person name="Ramirez L."/>
            <person name="Alfaro M."/>
            <person name="Sun H."/>
            <person name="Tritt A."/>
            <person name="Yoshinaga Y."/>
            <person name="Zwiers L.-H."/>
            <person name="Turgeon B."/>
            <person name="Goodwin S."/>
            <person name="Spatafora J."/>
            <person name="Crous P."/>
            <person name="Grigoriev I."/>
        </authorList>
    </citation>
    <scope>NUCLEOTIDE SEQUENCE</scope>
    <source>
        <strain evidence="8">CBS 207.26</strain>
    </source>
</reference>
<protein>
    <recommendedName>
        <fullName evidence="7">Cytochrome b5 heme-binding domain-containing protein</fullName>
    </recommendedName>
</protein>
<feature type="chain" id="PRO_5025409990" description="Cytochrome b5 heme-binding domain-containing protein" evidence="6">
    <location>
        <begin position="19"/>
        <end position="348"/>
    </location>
</feature>
<evidence type="ECO:0000256" key="3">
    <source>
        <dbReference type="ARBA" id="ARBA00023004"/>
    </source>
</evidence>
<evidence type="ECO:0000259" key="7">
    <source>
        <dbReference type="PROSITE" id="PS50255"/>
    </source>
</evidence>
<keyword evidence="1 4" id="KW-0349">Heme</keyword>
<evidence type="ECO:0000313" key="8">
    <source>
        <dbReference type="EMBL" id="KAF2192274.1"/>
    </source>
</evidence>
<comment type="similarity">
    <text evidence="4">Belongs to the cytochrome b5 family.</text>
</comment>
<dbReference type="AlphaFoldDB" id="A0A6A6EL00"/>
<evidence type="ECO:0000256" key="5">
    <source>
        <dbReference type="SAM" id="MobiDB-lite"/>
    </source>
</evidence>
<evidence type="ECO:0000256" key="1">
    <source>
        <dbReference type="ARBA" id="ARBA00022617"/>
    </source>
</evidence>
<feature type="compositionally biased region" description="Polar residues" evidence="5">
    <location>
        <begin position="74"/>
        <end position="99"/>
    </location>
</feature>
<dbReference type="GO" id="GO:0020037">
    <property type="term" value="F:heme binding"/>
    <property type="evidence" value="ECO:0007669"/>
    <property type="project" value="UniProtKB-UniRule"/>
</dbReference>
<feature type="compositionally biased region" description="Pro residues" evidence="5">
    <location>
        <begin position="137"/>
        <end position="167"/>
    </location>
</feature>
<feature type="region of interest" description="Disordered" evidence="5">
    <location>
        <begin position="47"/>
        <end position="206"/>
    </location>
</feature>
<dbReference type="PANTHER" id="PTHR46237:SF1">
    <property type="entry name" value="CYTOCHROME B5 REDUCTASE 4"/>
    <property type="match status" value="1"/>
</dbReference>
<dbReference type="Proteomes" id="UP000800200">
    <property type="component" value="Unassembled WGS sequence"/>
</dbReference>
<keyword evidence="9" id="KW-1185">Reference proteome</keyword>
<feature type="compositionally biased region" description="Polar residues" evidence="5">
    <location>
        <begin position="178"/>
        <end position="190"/>
    </location>
</feature>
<dbReference type="SUPFAM" id="SSF55856">
    <property type="entry name" value="Cytochrome b5-like heme/steroid binding domain"/>
    <property type="match status" value="1"/>
</dbReference>
<dbReference type="Gene3D" id="3.10.120.10">
    <property type="entry name" value="Cytochrome b5-like heme/steroid binding domain"/>
    <property type="match status" value="1"/>
</dbReference>
<feature type="compositionally biased region" description="Polar residues" evidence="5">
    <location>
        <begin position="123"/>
        <end position="135"/>
    </location>
</feature>